<evidence type="ECO:0000313" key="8">
    <source>
        <dbReference type="Proteomes" id="UP000030635"/>
    </source>
</evidence>
<feature type="transmembrane region" description="Helical" evidence="5">
    <location>
        <begin position="104"/>
        <end position="121"/>
    </location>
</feature>
<dbReference type="KEGG" id="cbv:U729_2423"/>
<dbReference type="RefSeq" id="WP_039315358.1">
    <property type="nucleotide sequence ID" value="NZ_CP006905.1"/>
</dbReference>
<comment type="subcellular location">
    <subcellularLocation>
        <location evidence="1">Membrane</location>
        <topology evidence="1">Multi-pass membrane protein</topology>
    </subcellularLocation>
</comment>
<dbReference type="EMBL" id="CP006905">
    <property type="protein sequence ID" value="AIY82645.1"/>
    <property type="molecule type" value="Genomic_DNA"/>
</dbReference>
<feature type="transmembrane region" description="Helical" evidence="5">
    <location>
        <begin position="174"/>
        <end position="191"/>
    </location>
</feature>
<feature type="transmembrane region" description="Helical" evidence="5">
    <location>
        <begin position="6"/>
        <end position="21"/>
    </location>
</feature>
<name>A0A0A7FUL5_9CLOT</name>
<dbReference type="Proteomes" id="UP000030635">
    <property type="component" value="Chromosome"/>
</dbReference>
<dbReference type="GO" id="GO:0016020">
    <property type="term" value="C:membrane"/>
    <property type="evidence" value="ECO:0007669"/>
    <property type="project" value="UniProtKB-SubCell"/>
</dbReference>
<organism evidence="7 8">
    <name type="scientific">Clostridium baratii str. Sullivan</name>
    <dbReference type="NCBI Taxonomy" id="1415775"/>
    <lineage>
        <taxon>Bacteria</taxon>
        <taxon>Bacillati</taxon>
        <taxon>Bacillota</taxon>
        <taxon>Clostridia</taxon>
        <taxon>Eubacteriales</taxon>
        <taxon>Clostridiaceae</taxon>
        <taxon>Clostridium</taxon>
    </lineage>
</organism>
<dbReference type="STRING" id="1561.NPD11_612"/>
<sequence length="220" mass="25502">MYLIYSLVFVIALTLIFTDTIRKKAIAFYGISSIIAVLVTVYEILRLTSNYQLGGFIGTLEKVFMRGNVSIAFFILVMFAGALNKKLKVTKKLMSIRAENAIMGSILIMPHCIMYFVRFLVKLSAGKQFTTLYFIYLVVGVLAFILMIPLFITSFKKIRMKMKFSNWKRLQRKAYIFYLLAYVHIVVVLLNGKTIDFLKLITYTVIFLAYLILKLFRNRK</sequence>
<feature type="transmembrane region" description="Helical" evidence="5">
    <location>
        <begin position="133"/>
        <end position="153"/>
    </location>
</feature>
<keyword evidence="4 5" id="KW-0472">Membrane</keyword>
<evidence type="ECO:0000256" key="1">
    <source>
        <dbReference type="ARBA" id="ARBA00004141"/>
    </source>
</evidence>
<evidence type="ECO:0000259" key="6">
    <source>
        <dbReference type="Pfam" id="PF01794"/>
    </source>
</evidence>
<keyword evidence="8" id="KW-1185">Reference proteome</keyword>
<dbReference type="Pfam" id="PF01794">
    <property type="entry name" value="Ferric_reduct"/>
    <property type="match status" value="1"/>
</dbReference>
<feature type="transmembrane region" description="Helical" evidence="5">
    <location>
        <begin position="65"/>
        <end position="83"/>
    </location>
</feature>
<evidence type="ECO:0000313" key="7">
    <source>
        <dbReference type="EMBL" id="AIY82645.1"/>
    </source>
</evidence>
<feature type="transmembrane region" description="Helical" evidence="5">
    <location>
        <begin position="197"/>
        <end position="216"/>
    </location>
</feature>
<evidence type="ECO:0000256" key="5">
    <source>
        <dbReference type="SAM" id="Phobius"/>
    </source>
</evidence>
<evidence type="ECO:0000256" key="4">
    <source>
        <dbReference type="ARBA" id="ARBA00023136"/>
    </source>
</evidence>
<keyword evidence="3 5" id="KW-1133">Transmembrane helix</keyword>
<dbReference type="HOGENOM" id="CLU_100156_0_0_9"/>
<accession>A0A0A7FUL5</accession>
<dbReference type="OrthoDB" id="3174396at2"/>
<feature type="domain" description="Ferric oxidoreductase" evidence="6">
    <location>
        <begin position="67"/>
        <end position="181"/>
    </location>
</feature>
<dbReference type="InterPro" id="IPR013130">
    <property type="entry name" value="Fe3_Rdtase_TM_dom"/>
</dbReference>
<protein>
    <submittedName>
        <fullName evidence="7">Ferric reductase like transmembrane component family protein</fullName>
    </submittedName>
</protein>
<proteinExistence type="predicted"/>
<feature type="transmembrane region" description="Helical" evidence="5">
    <location>
        <begin position="26"/>
        <end position="45"/>
    </location>
</feature>
<keyword evidence="2 5" id="KW-0812">Transmembrane</keyword>
<evidence type="ECO:0000256" key="3">
    <source>
        <dbReference type="ARBA" id="ARBA00022989"/>
    </source>
</evidence>
<evidence type="ECO:0000256" key="2">
    <source>
        <dbReference type="ARBA" id="ARBA00022692"/>
    </source>
</evidence>
<dbReference type="AlphaFoldDB" id="A0A0A7FUL5"/>
<reference evidence="7 8" key="1">
    <citation type="journal article" date="2015" name="Infect. Genet. Evol.">
        <title>Genomic sequences of six botulinum neurotoxin-producing strains representing three clostridial species illustrate the mobility and diversity of botulinum neurotoxin genes.</title>
        <authorList>
            <person name="Smith T.J."/>
            <person name="Hill K.K."/>
            <person name="Xie G."/>
            <person name="Foley B.T."/>
            <person name="Williamson C.H."/>
            <person name="Foster J.T."/>
            <person name="Johnson S.L."/>
            <person name="Chertkov O."/>
            <person name="Teshima H."/>
            <person name="Gibbons H.S."/>
            <person name="Johnsky L.A."/>
            <person name="Karavis M.A."/>
            <person name="Smith L.A."/>
        </authorList>
    </citation>
    <scope>NUCLEOTIDE SEQUENCE [LARGE SCALE GENOMIC DNA]</scope>
    <source>
        <strain evidence="7">Sullivan</strain>
    </source>
</reference>
<gene>
    <name evidence="7" type="ORF">U729_2423</name>
</gene>
<dbReference type="eggNOG" id="COG2717">
    <property type="taxonomic scope" value="Bacteria"/>
</dbReference>